<feature type="transmembrane region" description="Helical" evidence="1">
    <location>
        <begin position="29"/>
        <end position="50"/>
    </location>
</feature>
<organism evidence="2 3">
    <name type="scientific">Streptococcus porcinus</name>
    <dbReference type="NCBI Taxonomy" id="1340"/>
    <lineage>
        <taxon>Bacteria</taxon>
        <taxon>Bacillati</taxon>
        <taxon>Bacillota</taxon>
        <taxon>Bacilli</taxon>
        <taxon>Lactobacillales</taxon>
        <taxon>Streptococcaceae</taxon>
        <taxon>Streptococcus</taxon>
    </lineage>
</organism>
<protein>
    <submittedName>
        <fullName evidence="2">Uncharacterized protein</fullName>
    </submittedName>
</protein>
<name>A0A4V0H1T0_STRPO</name>
<gene>
    <name evidence="2" type="ORF">NCTC10924_00171</name>
</gene>
<keyword evidence="1" id="KW-0472">Membrane</keyword>
<evidence type="ECO:0000313" key="2">
    <source>
        <dbReference type="EMBL" id="VTT41493.1"/>
    </source>
</evidence>
<keyword evidence="1" id="KW-1133">Transmembrane helix</keyword>
<dbReference type="Proteomes" id="UP000306241">
    <property type="component" value="Chromosome"/>
</dbReference>
<dbReference type="EMBL" id="LR594052">
    <property type="protein sequence ID" value="VTT41493.1"/>
    <property type="molecule type" value="Genomic_DNA"/>
</dbReference>
<proteinExistence type="predicted"/>
<feature type="transmembrane region" description="Helical" evidence="1">
    <location>
        <begin position="5"/>
        <end position="23"/>
    </location>
</feature>
<accession>A0A4V0H1T0</accession>
<dbReference type="AlphaFoldDB" id="A0A4V0H1T0"/>
<reference evidence="2 3" key="1">
    <citation type="submission" date="2019-05" db="EMBL/GenBank/DDBJ databases">
        <authorList>
            <consortium name="Pathogen Informatics"/>
        </authorList>
    </citation>
    <scope>NUCLEOTIDE SEQUENCE [LARGE SCALE GENOMIC DNA]</scope>
    <source>
        <strain evidence="2 3">NCTC10924</strain>
    </source>
</reference>
<sequence>MKIKFAIGVFLVLLFSRFIWFQITRGIWLYDFFGSLFIATLATLISYFLIKRSKKP</sequence>
<evidence type="ECO:0000256" key="1">
    <source>
        <dbReference type="SAM" id="Phobius"/>
    </source>
</evidence>
<evidence type="ECO:0000313" key="3">
    <source>
        <dbReference type="Proteomes" id="UP000306241"/>
    </source>
</evidence>
<keyword evidence="1" id="KW-0812">Transmembrane</keyword>